<dbReference type="InterPro" id="IPR001750">
    <property type="entry name" value="ND/Mrp_TM"/>
</dbReference>
<feature type="transmembrane region" description="Helical" evidence="6">
    <location>
        <begin position="410"/>
        <end position="435"/>
    </location>
</feature>
<dbReference type="NCBIfam" id="TIGR01974">
    <property type="entry name" value="NDH_I_L"/>
    <property type="match status" value="1"/>
</dbReference>
<keyword evidence="3 6" id="KW-1133">Transmembrane helix</keyword>
<reference evidence="10" key="1">
    <citation type="journal article" date="2019" name="Int. J. Syst. Evol. Microbiol.">
        <title>The Global Catalogue of Microorganisms (GCM) 10K type strain sequencing project: providing services to taxonomists for standard genome sequencing and annotation.</title>
        <authorList>
            <consortium name="The Broad Institute Genomics Platform"/>
            <consortium name="The Broad Institute Genome Sequencing Center for Infectious Disease"/>
            <person name="Wu L."/>
            <person name="Ma J."/>
        </authorList>
    </citation>
    <scope>NUCLEOTIDE SEQUENCE [LARGE SCALE GENOMIC DNA]</scope>
    <source>
        <strain evidence="10">JCM 17917</strain>
    </source>
</reference>
<name>A0ABP8FGA6_9BACT</name>
<keyword evidence="10" id="KW-1185">Reference proteome</keyword>
<dbReference type="Pfam" id="PF00662">
    <property type="entry name" value="Proton_antipo_N"/>
    <property type="match status" value="1"/>
</dbReference>
<feature type="transmembrane region" description="Helical" evidence="6">
    <location>
        <begin position="139"/>
        <end position="155"/>
    </location>
</feature>
<feature type="transmembrane region" description="Helical" evidence="6">
    <location>
        <begin position="273"/>
        <end position="291"/>
    </location>
</feature>
<organism evidence="9 10">
    <name type="scientific">Nibribacter koreensis</name>
    <dbReference type="NCBI Taxonomy" id="1084519"/>
    <lineage>
        <taxon>Bacteria</taxon>
        <taxon>Pseudomonadati</taxon>
        <taxon>Bacteroidota</taxon>
        <taxon>Cytophagia</taxon>
        <taxon>Cytophagales</taxon>
        <taxon>Hymenobacteraceae</taxon>
        <taxon>Nibribacter</taxon>
    </lineage>
</organism>
<feature type="transmembrane region" description="Helical" evidence="6">
    <location>
        <begin position="684"/>
        <end position="700"/>
    </location>
</feature>
<dbReference type="PANTHER" id="PTHR42829">
    <property type="entry name" value="NADH-UBIQUINONE OXIDOREDUCTASE CHAIN 5"/>
    <property type="match status" value="1"/>
</dbReference>
<protein>
    <submittedName>
        <fullName evidence="9">NADH-quinone oxidoreductase subunit L</fullName>
    </submittedName>
</protein>
<feature type="transmembrane region" description="Helical" evidence="6">
    <location>
        <begin position="25"/>
        <end position="43"/>
    </location>
</feature>
<comment type="caution">
    <text evidence="9">The sequence shown here is derived from an EMBL/GenBank/DDBJ whole genome shotgun (WGS) entry which is preliminary data.</text>
</comment>
<sequence>MAELQTLLLVAPVLGQSLSLLERVTVAGLLLMPLLSFLSLFLFGRKLPRHGDWLAIGFMGLSLTGALFLFSQVWGQTPLHSEFTWFLLPQPNGEVVSMQAGVYLDNLTAVMLVLVTFISLLVMVFSVGYMKGDALYARYYAYLSLFTACMLGLLLADNLLVLFICWELVGFLSYLLIGFWYQRQAAAKASTKAFLVNRIGDVGFLWALFAFFAVFKTFNINSAQALLATLPLQAEQGVMLLLGFGLLAGAMGKSAQFPLQVWLPDAMQGPTPVSALIHAATMVAAGVYLLARCFPFFLPEVLLTMAIIGVFTAFIGALAASQQQDIKKVLAFSTISQLGYMVMGVGVGAPEASLFHLITHAFFKASLFLISGIVIHAIQHAWHHHSNKILFEAPIDVQDMRNMGGLRMMLPLTFVCYGISAGALVGLPFFSGFLSKEALLLASVQWAQAGAGWQWLLPGFGFATVLLTAYYMARQLLLVFFGRPRLKLPLKSYKYSPRQEVSWTMLAPVMLLTVLSLWVFFSWSPLSSEQSWLVPQIASALAANSFFPANGHQAHISWILYLSLAMVVLGGALAFFTRQAVRAKQFTKPVMGWRYWLKNQFFLNEAYAFVVVRPTLALGRLTEKTDHILNYGLHAFSKGFVAISKLIAWGDRWVVDGAVQVVGWSSRQVGHLGRSLQNGNIQSYYLFSLLGLVALLFWLFY</sequence>
<evidence type="ECO:0000256" key="5">
    <source>
        <dbReference type="RuleBase" id="RU000320"/>
    </source>
</evidence>
<feature type="transmembrane region" description="Helical" evidence="6">
    <location>
        <begin position="193"/>
        <end position="214"/>
    </location>
</feature>
<feature type="transmembrane region" description="Helical" evidence="6">
    <location>
        <begin position="55"/>
        <end position="75"/>
    </location>
</feature>
<feature type="domain" description="NADH:quinone oxidoreductase/Mrp antiporter transmembrane" evidence="7">
    <location>
        <begin position="156"/>
        <end position="448"/>
    </location>
</feature>
<dbReference type="Pfam" id="PF00361">
    <property type="entry name" value="Proton_antipo_M"/>
    <property type="match status" value="1"/>
</dbReference>
<keyword evidence="4 6" id="KW-0472">Membrane</keyword>
<feature type="transmembrane region" description="Helical" evidence="6">
    <location>
        <begin position="501"/>
        <end position="521"/>
    </location>
</feature>
<keyword evidence="2 5" id="KW-0812">Transmembrane</keyword>
<dbReference type="Proteomes" id="UP001501844">
    <property type="component" value="Unassembled WGS sequence"/>
</dbReference>
<dbReference type="Gene3D" id="1.20.5.2700">
    <property type="match status" value="1"/>
</dbReference>
<gene>
    <name evidence="9" type="primary">nuoL_1</name>
    <name evidence="9" type="ORF">GCM10023183_15220</name>
</gene>
<feature type="transmembrane region" description="Helical" evidence="6">
    <location>
        <begin position="161"/>
        <end position="181"/>
    </location>
</feature>
<evidence type="ECO:0000256" key="2">
    <source>
        <dbReference type="ARBA" id="ARBA00022692"/>
    </source>
</evidence>
<evidence type="ECO:0000256" key="1">
    <source>
        <dbReference type="ARBA" id="ARBA00004127"/>
    </source>
</evidence>
<evidence type="ECO:0000313" key="10">
    <source>
        <dbReference type="Proteomes" id="UP001501844"/>
    </source>
</evidence>
<dbReference type="InterPro" id="IPR001516">
    <property type="entry name" value="Proton_antipo_N"/>
</dbReference>
<dbReference type="PANTHER" id="PTHR42829:SF2">
    <property type="entry name" value="NADH-UBIQUINONE OXIDOREDUCTASE CHAIN 5"/>
    <property type="match status" value="1"/>
</dbReference>
<evidence type="ECO:0000256" key="4">
    <source>
        <dbReference type="ARBA" id="ARBA00023136"/>
    </source>
</evidence>
<evidence type="ECO:0000256" key="3">
    <source>
        <dbReference type="ARBA" id="ARBA00022989"/>
    </source>
</evidence>
<dbReference type="InterPro" id="IPR003945">
    <property type="entry name" value="NU5C-like"/>
</dbReference>
<feature type="transmembrane region" description="Helical" evidence="6">
    <location>
        <begin position="234"/>
        <end position="252"/>
    </location>
</feature>
<evidence type="ECO:0000259" key="8">
    <source>
        <dbReference type="Pfam" id="PF00662"/>
    </source>
</evidence>
<dbReference type="RefSeq" id="WP_345164318.1">
    <property type="nucleotide sequence ID" value="NZ_BAABGX010000002.1"/>
</dbReference>
<feature type="transmembrane region" description="Helical" evidence="6">
    <location>
        <begin position="556"/>
        <end position="576"/>
    </location>
</feature>
<feature type="transmembrane region" description="Helical" evidence="6">
    <location>
        <begin position="355"/>
        <end position="378"/>
    </location>
</feature>
<evidence type="ECO:0000313" key="9">
    <source>
        <dbReference type="EMBL" id="GAA4303004.1"/>
    </source>
</evidence>
<feature type="transmembrane region" description="Helical" evidence="6">
    <location>
        <begin position="329"/>
        <end position="349"/>
    </location>
</feature>
<feature type="domain" description="NADH-Ubiquinone oxidoreductase (complex I) chain 5 N-terminal" evidence="8">
    <location>
        <begin position="97"/>
        <end position="140"/>
    </location>
</feature>
<dbReference type="InterPro" id="IPR018393">
    <property type="entry name" value="NADHpl_OxRdtase_5_subgr"/>
</dbReference>
<accession>A0ABP8FGA6</accession>
<dbReference type="EMBL" id="BAABGX010000002">
    <property type="protein sequence ID" value="GAA4303004.1"/>
    <property type="molecule type" value="Genomic_DNA"/>
</dbReference>
<feature type="transmembrane region" description="Helical" evidence="6">
    <location>
        <begin position="107"/>
        <end position="127"/>
    </location>
</feature>
<evidence type="ECO:0000256" key="6">
    <source>
        <dbReference type="SAM" id="Phobius"/>
    </source>
</evidence>
<proteinExistence type="predicted"/>
<dbReference type="PRINTS" id="PR01434">
    <property type="entry name" value="NADHDHGNASE5"/>
</dbReference>
<comment type="subcellular location">
    <subcellularLocation>
        <location evidence="1">Endomembrane system</location>
        <topology evidence="1">Multi-pass membrane protein</topology>
    </subcellularLocation>
    <subcellularLocation>
        <location evidence="5">Membrane</location>
        <topology evidence="5">Multi-pass membrane protein</topology>
    </subcellularLocation>
</comment>
<feature type="transmembrane region" description="Helical" evidence="6">
    <location>
        <begin position="455"/>
        <end position="481"/>
    </location>
</feature>
<evidence type="ECO:0000259" key="7">
    <source>
        <dbReference type="Pfam" id="PF00361"/>
    </source>
</evidence>
<feature type="transmembrane region" description="Helical" evidence="6">
    <location>
        <begin position="297"/>
        <end position="317"/>
    </location>
</feature>